<dbReference type="EMBL" id="BARS01010564">
    <property type="protein sequence ID" value="GAF94973.1"/>
    <property type="molecule type" value="Genomic_DNA"/>
</dbReference>
<feature type="region of interest" description="Disordered" evidence="1">
    <location>
        <begin position="34"/>
        <end position="55"/>
    </location>
</feature>
<comment type="caution">
    <text evidence="2">The sequence shown here is derived from an EMBL/GenBank/DDBJ whole genome shotgun (WGS) entry which is preliminary data.</text>
</comment>
<reference evidence="2" key="1">
    <citation type="journal article" date="2014" name="Front. Microbiol.">
        <title>High frequency of phylogenetically diverse reductive dehalogenase-homologous genes in deep subseafloor sedimentary metagenomes.</title>
        <authorList>
            <person name="Kawai M."/>
            <person name="Futagami T."/>
            <person name="Toyoda A."/>
            <person name="Takaki Y."/>
            <person name="Nishi S."/>
            <person name="Hori S."/>
            <person name="Arai W."/>
            <person name="Tsubouchi T."/>
            <person name="Morono Y."/>
            <person name="Uchiyama I."/>
            <person name="Ito T."/>
            <person name="Fujiyama A."/>
            <person name="Inagaki F."/>
            <person name="Takami H."/>
        </authorList>
    </citation>
    <scope>NUCLEOTIDE SEQUENCE</scope>
    <source>
        <strain evidence="2">Expedition CK06-06</strain>
    </source>
</reference>
<organism evidence="2">
    <name type="scientific">marine sediment metagenome</name>
    <dbReference type="NCBI Taxonomy" id="412755"/>
    <lineage>
        <taxon>unclassified sequences</taxon>
        <taxon>metagenomes</taxon>
        <taxon>ecological metagenomes</taxon>
    </lineage>
</organism>
<dbReference type="AlphaFoldDB" id="X0TN62"/>
<name>X0TN62_9ZZZZ</name>
<protein>
    <submittedName>
        <fullName evidence="2">Uncharacterized protein</fullName>
    </submittedName>
</protein>
<gene>
    <name evidence="2" type="ORF">S01H1_19537</name>
</gene>
<evidence type="ECO:0000313" key="2">
    <source>
        <dbReference type="EMBL" id="GAF94973.1"/>
    </source>
</evidence>
<sequence length="55" mass="6475">MKPPTYEVSCPLGSPPLRYFTHFVLFFVEANEKTPEEKAAQKEKHAERERARLNR</sequence>
<evidence type="ECO:0000256" key="1">
    <source>
        <dbReference type="SAM" id="MobiDB-lite"/>
    </source>
</evidence>
<proteinExistence type="predicted"/>
<accession>X0TN62</accession>